<dbReference type="GO" id="GO:0020037">
    <property type="term" value="F:heme binding"/>
    <property type="evidence" value="ECO:0007669"/>
    <property type="project" value="InterPro"/>
</dbReference>
<dbReference type="PANTHER" id="PTHR24284:SF1">
    <property type="entry name" value="CYTOCHROME P450 FAMILY"/>
    <property type="match status" value="1"/>
</dbReference>
<dbReference type="Pfam" id="PF00067">
    <property type="entry name" value="p450"/>
    <property type="match status" value="1"/>
</dbReference>
<dbReference type="InterPro" id="IPR001128">
    <property type="entry name" value="Cyt_P450"/>
</dbReference>
<evidence type="ECO:0000256" key="1">
    <source>
        <dbReference type="ARBA" id="ARBA00001971"/>
    </source>
</evidence>
<evidence type="ECO:0000313" key="9">
    <source>
        <dbReference type="Proteomes" id="UP000038045"/>
    </source>
</evidence>
<keyword evidence="7 8" id="KW-0349">Heme</keyword>
<evidence type="ECO:0000256" key="7">
    <source>
        <dbReference type="PIRSR" id="PIRSR602401-1"/>
    </source>
</evidence>
<dbReference type="InterPro" id="IPR002401">
    <property type="entry name" value="Cyt_P450_E_grp-I"/>
</dbReference>
<dbReference type="PROSITE" id="PS00086">
    <property type="entry name" value="CYTOCHROME_P450"/>
    <property type="match status" value="1"/>
</dbReference>
<evidence type="ECO:0000256" key="8">
    <source>
        <dbReference type="RuleBase" id="RU000461"/>
    </source>
</evidence>
<keyword evidence="4 8" id="KW-0560">Oxidoreductase</keyword>
<dbReference type="InterPro" id="IPR017972">
    <property type="entry name" value="Cyt_P450_CS"/>
</dbReference>
<evidence type="ECO:0000313" key="10">
    <source>
        <dbReference type="WBParaSite" id="PTRK_0000789500.1"/>
    </source>
</evidence>
<dbReference type="InterPro" id="IPR036396">
    <property type="entry name" value="Cyt_P450_sf"/>
</dbReference>
<evidence type="ECO:0000256" key="4">
    <source>
        <dbReference type="ARBA" id="ARBA00023002"/>
    </source>
</evidence>
<dbReference type="WBParaSite" id="PTRK_0000789500.1">
    <property type="protein sequence ID" value="PTRK_0000789500.1"/>
    <property type="gene ID" value="PTRK_0000789500"/>
</dbReference>
<dbReference type="GO" id="GO:0016705">
    <property type="term" value="F:oxidoreductase activity, acting on paired donors, with incorporation or reduction of molecular oxygen"/>
    <property type="evidence" value="ECO:0007669"/>
    <property type="project" value="InterPro"/>
</dbReference>
<feature type="binding site" description="axial binding residue" evidence="7">
    <location>
        <position position="435"/>
    </location>
    <ligand>
        <name>heme</name>
        <dbReference type="ChEBI" id="CHEBI:30413"/>
    </ligand>
    <ligandPart>
        <name>Fe</name>
        <dbReference type="ChEBI" id="CHEBI:18248"/>
    </ligandPart>
</feature>
<keyword evidence="5 7" id="KW-0408">Iron</keyword>
<comment type="cofactor">
    <cofactor evidence="1 7">
        <name>heme</name>
        <dbReference type="ChEBI" id="CHEBI:30413"/>
    </cofactor>
</comment>
<dbReference type="SUPFAM" id="SSF48264">
    <property type="entry name" value="Cytochrome P450"/>
    <property type="match status" value="1"/>
</dbReference>
<comment type="similarity">
    <text evidence="2 8">Belongs to the cytochrome P450 family.</text>
</comment>
<evidence type="ECO:0000256" key="5">
    <source>
        <dbReference type="ARBA" id="ARBA00023004"/>
    </source>
</evidence>
<dbReference type="STRING" id="131310.A0A0N4ZIY1"/>
<protein>
    <submittedName>
        <fullName evidence="10">Cytochrome P450 18a1 (inferred by orthology to a D. melanogaster protein)</fullName>
    </submittedName>
</protein>
<name>A0A0N4ZIY1_PARTI</name>
<keyword evidence="6 8" id="KW-0503">Monooxygenase</keyword>
<dbReference type="PRINTS" id="PR00385">
    <property type="entry name" value="P450"/>
</dbReference>
<dbReference type="FunFam" id="1.10.630.10:FF:000036">
    <property type="entry name" value="CYtochrome P450 family"/>
    <property type="match status" value="1"/>
</dbReference>
<dbReference type="GO" id="GO:0005506">
    <property type="term" value="F:iron ion binding"/>
    <property type="evidence" value="ECO:0007669"/>
    <property type="project" value="InterPro"/>
</dbReference>
<evidence type="ECO:0000256" key="6">
    <source>
        <dbReference type="ARBA" id="ARBA00023033"/>
    </source>
</evidence>
<evidence type="ECO:0000256" key="3">
    <source>
        <dbReference type="ARBA" id="ARBA00022723"/>
    </source>
</evidence>
<keyword evidence="3 7" id="KW-0479">Metal-binding</keyword>
<dbReference type="Gene3D" id="1.10.630.10">
    <property type="entry name" value="Cytochrome P450"/>
    <property type="match status" value="1"/>
</dbReference>
<dbReference type="CDD" id="cd20617">
    <property type="entry name" value="CYP1_2-like"/>
    <property type="match status" value="1"/>
</dbReference>
<evidence type="ECO:0000256" key="2">
    <source>
        <dbReference type="ARBA" id="ARBA00010617"/>
    </source>
</evidence>
<organism evidence="9 10">
    <name type="scientific">Parastrongyloides trichosuri</name>
    <name type="common">Possum-specific nematode worm</name>
    <dbReference type="NCBI Taxonomy" id="131310"/>
    <lineage>
        <taxon>Eukaryota</taxon>
        <taxon>Metazoa</taxon>
        <taxon>Ecdysozoa</taxon>
        <taxon>Nematoda</taxon>
        <taxon>Chromadorea</taxon>
        <taxon>Rhabditida</taxon>
        <taxon>Tylenchina</taxon>
        <taxon>Panagrolaimomorpha</taxon>
        <taxon>Strongyloidoidea</taxon>
        <taxon>Strongyloididae</taxon>
        <taxon>Parastrongyloides</taxon>
    </lineage>
</organism>
<keyword evidence="9" id="KW-1185">Reference proteome</keyword>
<dbReference type="AlphaFoldDB" id="A0A0N4ZIY1"/>
<proteinExistence type="inferred from homology"/>
<dbReference type="PRINTS" id="PR00463">
    <property type="entry name" value="EP450I"/>
</dbReference>
<accession>A0A0N4ZIY1</accession>
<reference evidence="10" key="1">
    <citation type="submission" date="2017-02" db="UniProtKB">
        <authorList>
            <consortium name="WormBaseParasite"/>
        </authorList>
    </citation>
    <scope>IDENTIFICATION</scope>
</reference>
<dbReference type="GO" id="GO:0004497">
    <property type="term" value="F:monooxygenase activity"/>
    <property type="evidence" value="ECO:0007669"/>
    <property type="project" value="UniProtKB-KW"/>
</dbReference>
<dbReference type="Proteomes" id="UP000038045">
    <property type="component" value="Unplaced"/>
</dbReference>
<dbReference type="PANTHER" id="PTHR24284">
    <property type="entry name" value="CYTOCHROME P450 FAMILY"/>
    <property type="match status" value="1"/>
</dbReference>
<sequence>MIGTLLLILIFIYLYNFYKNVKSLPPGPMPLPLIGNLYSIDMKKLHFWIFDQKKTYGSVYTIWIPTPQVVFADYDTCKESLVTNGDNFIGRNDGFPEKSFHEIPNIGVIMSEGDAWRDQRRLSIQILRNFGMSRTIIEDKIHLVIGTIMEHIESYQDQNTINIGKIIHLGVGNVINSILFGFMYNHKESENFYNFAHTLDETIKLNGTLEFKLLSLFPNIDKIPILNTLLYKRIMKAQRFLRHMNNIEIEKCKKTYKSDDEPPNFVHAVMKEIEKIDSRYSYLNSDHLQGMVLDFWIAGMETSTTTLKWFILLIMKHLDIQDKLHKEIDEVLGREQLPVLADRINMPYMSAFITEGQRYINMVPFVPSHKCTKDTIIGGHLIKAGTLTQPFFWGANYDEKYFKDPFVFNPDRFLENNILKVEYEHMAFGKGKRVCAGKSLADAEIFLFFTALLQKYKFT</sequence>